<dbReference type="Proteomes" id="UP000254454">
    <property type="component" value="Unassembled WGS sequence"/>
</dbReference>
<gene>
    <name evidence="1" type="ORF">C4A13_04236</name>
</gene>
<organism evidence="1 2">
    <name type="scientific">Escherichia marmotae</name>
    <dbReference type="NCBI Taxonomy" id="1499973"/>
    <lineage>
        <taxon>Bacteria</taxon>
        <taxon>Pseudomonadati</taxon>
        <taxon>Pseudomonadota</taxon>
        <taxon>Gammaproteobacteria</taxon>
        <taxon>Enterobacterales</taxon>
        <taxon>Enterobacteriaceae</taxon>
        <taxon>Escherichia</taxon>
    </lineage>
</organism>
<accession>A0A370V5I5</accession>
<dbReference type="EMBL" id="QONO01000118">
    <property type="protein sequence ID" value="RDR25502.1"/>
    <property type="molecule type" value="Genomic_DNA"/>
</dbReference>
<dbReference type="AlphaFoldDB" id="A0A370V5I5"/>
<proteinExistence type="predicted"/>
<evidence type="ECO:0000313" key="1">
    <source>
        <dbReference type="EMBL" id="RDR25502.1"/>
    </source>
</evidence>
<protein>
    <submittedName>
        <fullName evidence="1">Uncharacterized protein</fullName>
    </submittedName>
</protein>
<evidence type="ECO:0000313" key="2">
    <source>
        <dbReference type="Proteomes" id="UP000254454"/>
    </source>
</evidence>
<sequence>MASLSEATAGAFMAGRTDGVSQNQQSIVVAIRRNANHIQEMAGGFPFGPQALFRAREEGHFAAVDRFRQRLLVHVSQHQHFTGNGMLDNHGE</sequence>
<reference evidence="1 2" key="1">
    <citation type="submission" date="2018-06" db="EMBL/GenBank/DDBJ databases">
        <title>Recombination Drives Gene Content and Phenotype Evolution in Wild Type E. coli Strains.</title>
        <authorList>
            <person name="Field C.M."/>
            <person name="Silander O.K."/>
            <person name="Van Nimwegen E."/>
        </authorList>
    </citation>
    <scope>NUCLEOTIDE SEQUENCE [LARGE SCALE GENOMIC DNA]</scope>
    <source>
        <strain evidence="1 2">SC344</strain>
    </source>
</reference>
<comment type="caution">
    <text evidence="1">The sequence shown here is derived from an EMBL/GenBank/DDBJ whole genome shotgun (WGS) entry which is preliminary data.</text>
</comment>
<name>A0A370V5I5_9ESCH</name>